<comment type="caution">
    <text evidence="3">The sequence shown here is derived from an EMBL/GenBank/DDBJ whole genome shotgun (WGS) entry which is preliminary data.</text>
</comment>
<feature type="domain" description="Ricin B lectin" evidence="2">
    <location>
        <begin position="303"/>
        <end position="439"/>
    </location>
</feature>
<proteinExistence type="predicted"/>
<dbReference type="Proteomes" id="UP000601223">
    <property type="component" value="Unassembled WGS sequence"/>
</dbReference>
<dbReference type="Gene3D" id="2.115.10.20">
    <property type="entry name" value="Glycosyl hydrolase domain, family 43"/>
    <property type="match status" value="1"/>
</dbReference>
<dbReference type="PROSITE" id="PS50231">
    <property type="entry name" value="RICIN_B_LECTIN"/>
    <property type="match status" value="1"/>
</dbReference>
<dbReference type="Pfam" id="PF14200">
    <property type="entry name" value="RicinB_lectin_2"/>
    <property type="match status" value="2"/>
</dbReference>
<gene>
    <name evidence="3" type="ORF">Cba03nite_36370</name>
</gene>
<dbReference type="InterPro" id="IPR035992">
    <property type="entry name" value="Ricin_B-like_lectins"/>
</dbReference>
<dbReference type="EMBL" id="BONF01000019">
    <property type="protein sequence ID" value="GIF82288.1"/>
    <property type="molecule type" value="Genomic_DNA"/>
</dbReference>
<keyword evidence="4" id="KW-1185">Reference proteome</keyword>
<dbReference type="Gene3D" id="2.80.10.50">
    <property type="match status" value="3"/>
</dbReference>
<dbReference type="InterPro" id="IPR023296">
    <property type="entry name" value="Glyco_hydro_beta-prop_sf"/>
</dbReference>
<name>A0A8J3NJR8_9ACTN</name>
<dbReference type="SMART" id="SM00458">
    <property type="entry name" value="RICIN"/>
    <property type="match status" value="1"/>
</dbReference>
<evidence type="ECO:0000256" key="1">
    <source>
        <dbReference type="SAM" id="SignalP"/>
    </source>
</evidence>
<reference evidence="3 4" key="1">
    <citation type="submission" date="2021-01" db="EMBL/GenBank/DDBJ databases">
        <title>Whole genome shotgun sequence of Catellatospora bangladeshensis NBRC 107357.</title>
        <authorList>
            <person name="Komaki H."/>
            <person name="Tamura T."/>
        </authorList>
    </citation>
    <scope>NUCLEOTIDE SEQUENCE [LARGE SCALE GENOMIC DNA]</scope>
    <source>
        <strain evidence="3 4">NBRC 107357</strain>
    </source>
</reference>
<evidence type="ECO:0000313" key="3">
    <source>
        <dbReference type="EMBL" id="GIF82288.1"/>
    </source>
</evidence>
<dbReference type="SUPFAM" id="SSF50370">
    <property type="entry name" value="Ricin B-like lectins"/>
    <property type="match status" value="1"/>
</dbReference>
<feature type="chain" id="PRO_5038401025" description="Ricin B lectin domain-containing protein" evidence="1">
    <location>
        <begin position="35"/>
        <end position="441"/>
    </location>
</feature>
<accession>A0A8J3NJR8</accession>
<dbReference type="InterPro" id="IPR000772">
    <property type="entry name" value="Ricin_B_lectin"/>
</dbReference>
<feature type="signal peptide" evidence="1">
    <location>
        <begin position="1"/>
        <end position="34"/>
    </location>
</feature>
<dbReference type="CDD" id="cd23458">
    <property type="entry name" value="beta-trefoil_Ricin_AgaB34-like"/>
    <property type="match status" value="1"/>
</dbReference>
<protein>
    <recommendedName>
        <fullName evidence="2">Ricin B lectin domain-containing protein</fullName>
    </recommendedName>
</protein>
<dbReference type="RefSeq" id="WP_239125830.1">
    <property type="nucleotide sequence ID" value="NZ_BONF01000019.1"/>
</dbReference>
<organism evidence="3 4">
    <name type="scientific">Catellatospora bangladeshensis</name>
    <dbReference type="NCBI Taxonomy" id="310355"/>
    <lineage>
        <taxon>Bacteria</taxon>
        <taxon>Bacillati</taxon>
        <taxon>Actinomycetota</taxon>
        <taxon>Actinomycetes</taxon>
        <taxon>Micromonosporales</taxon>
        <taxon>Micromonosporaceae</taxon>
        <taxon>Catellatospora</taxon>
    </lineage>
</organism>
<sequence length="441" mass="47211">MTSRPARSLTRLGRWAARSAAVLLVAAGSLVAVAAPASAAGGYLYTTFKGDGAADQELWVYQSTDGSNFTTYADTNYQGPSGVLRDPSIIQLNGVYFIAYTVQSWTTNSTYFNVASSTNLTSWTHVASVNSGIADTKFTWAPEFYVEGGTVRIIASIAQTTCSNCFRPYVYTAQNSALTSWSGPAQMGGLGFNHIDTYVVKSGSTYHAFAKNETSKYIEHWTSASLSSGWTLAATLWTSGYEGPAVVQQANGVWRIYVDKYTNGGIWSATSSDLNNWTGLSSVACPGCRHGTVLPVASLPQAAPAYRITNRNSGRVMDVVSASTANSAEIKQWTWNGGANQKWQFQDAGGGYYRVVSQVSGKCLDVASASTADGANIIQYTCGSGTNQQWQWVATGSYFQLRARHSGKCLDVVGSSTADGADIQQYTCGSGTNQQWTRTQS</sequence>
<dbReference type="AlphaFoldDB" id="A0A8J3NJR8"/>
<evidence type="ECO:0000259" key="2">
    <source>
        <dbReference type="SMART" id="SM00458"/>
    </source>
</evidence>
<dbReference type="SUPFAM" id="SSF75005">
    <property type="entry name" value="Arabinanase/levansucrase/invertase"/>
    <property type="match status" value="1"/>
</dbReference>
<keyword evidence="1" id="KW-0732">Signal</keyword>
<evidence type="ECO:0000313" key="4">
    <source>
        <dbReference type="Proteomes" id="UP000601223"/>
    </source>
</evidence>